<keyword evidence="11" id="KW-1185">Reference proteome</keyword>
<evidence type="ECO:0000256" key="1">
    <source>
        <dbReference type="ARBA" id="ARBA00004370"/>
    </source>
</evidence>
<keyword evidence="5 8" id="KW-0472">Membrane</keyword>
<evidence type="ECO:0000259" key="9">
    <source>
        <dbReference type="PROSITE" id="PS50262"/>
    </source>
</evidence>
<feature type="transmembrane region" description="Helical" evidence="8">
    <location>
        <begin position="232"/>
        <end position="254"/>
    </location>
</feature>
<dbReference type="InterPro" id="IPR017452">
    <property type="entry name" value="GPCR_Rhodpsn_7TM"/>
</dbReference>
<evidence type="ECO:0000313" key="11">
    <source>
        <dbReference type="Proteomes" id="UP001367676"/>
    </source>
</evidence>
<comment type="subcellular location">
    <subcellularLocation>
        <location evidence="1">Membrane</location>
    </subcellularLocation>
</comment>
<comment type="similarity">
    <text evidence="2 6">Belongs to the G-protein coupled receptor 1 family.</text>
</comment>
<feature type="transmembrane region" description="Helical" evidence="8">
    <location>
        <begin position="132"/>
        <end position="152"/>
    </location>
</feature>
<accession>A0AAN9XYB3</accession>
<feature type="region of interest" description="Disordered" evidence="7">
    <location>
        <begin position="269"/>
        <end position="288"/>
    </location>
</feature>
<dbReference type="EMBL" id="JBBCAQ010000038">
    <property type="protein sequence ID" value="KAK7572009.1"/>
    <property type="molecule type" value="Genomic_DNA"/>
</dbReference>
<evidence type="ECO:0000256" key="3">
    <source>
        <dbReference type="ARBA" id="ARBA00022692"/>
    </source>
</evidence>
<dbReference type="PRINTS" id="PR00237">
    <property type="entry name" value="GPCRRHODOPSN"/>
</dbReference>
<sequence>MLNRGLNETGSDKAFGPSNTTIATSATTPPSSAINFADQDLNEHIEYQLGIAGLILQYIQLYYTPTLIVLGCIGNVLSVFVFFSTKLRKHSSSYYLSALAFSDTGFLVAQFITWLNLVDIPIFKKSGFCQMAIYSSQVCSFLSVWLVVLFTVERFIAVRYPLHRPVVCTVARAKTFICILTMIALPAYSPYFVMAAPQVKVETANNETFTTEGCYLVDKYADMAFYYNHIDVFFTLILPFCIIVTLNTLICRTVHQLAHVRRTMTLTTRRRLPNGRHNNSRRSSDGYVSRTFSHRTSANSQSKVTHMLLVVSTVFICLNLPSYILRLWLYVNEVRKMYNFSFHHCNH</sequence>
<feature type="transmembrane region" description="Helical" evidence="8">
    <location>
        <begin position="94"/>
        <end position="112"/>
    </location>
</feature>
<dbReference type="PROSITE" id="PS50262">
    <property type="entry name" value="G_PROTEIN_RECEP_F1_2"/>
    <property type="match status" value="1"/>
</dbReference>
<proteinExistence type="inferred from homology"/>
<feature type="transmembrane region" description="Helical" evidence="8">
    <location>
        <begin position="307"/>
        <end position="331"/>
    </location>
</feature>
<evidence type="ECO:0000256" key="8">
    <source>
        <dbReference type="SAM" id="Phobius"/>
    </source>
</evidence>
<dbReference type="CDD" id="cd14978">
    <property type="entry name" value="7tmA_FMRFamide_R-like"/>
    <property type="match status" value="1"/>
</dbReference>
<dbReference type="PANTHER" id="PTHR46641">
    <property type="entry name" value="FMRFAMIDE RECEPTOR-RELATED"/>
    <property type="match status" value="1"/>
</dbReference>
<evidence type="ECO:0000256" key="5">
    <source>
        <dbReference type="ARBA" id="ARBA00023136"/>
    </source>
</evidence>
<keyword evidence="6" id="KW-0675">Receptor</keyword>
<evidence type="ECO:0000313" key="10">
    <source>
        <dbReference type="EMBL" id="KAK7572009.1"/>
    </source>
</evidence>
<keyword evidence="3 6" id="KW-0812">Transmembrane</keyword>
<evidence type="ECO:0000256" key="2">
    <source>
        <dbReference type="ARBA" id="ARBA00010663"/>
    </source>
</evidence>
<keyword evidence="6" id="KW-0807">Transducer</keyword>
<dbReference type="GO" id="GO:0004930">
    <property type="term" value="F:G protein-coupled receptor activity"/>
    <property type="evidence" value="ECO:0007669"/>
    <property type="project" value="UniProtKB-KW"/>
</dbReference>
<protein>
    <recommendedName>
        <fullName evidence="9">G-protein coupled receptors family 1 profile domain-containing protein</fullName>
    </recommendedName>
</protein>
<dbReference type="Pfam" id="PF00001">
    <property type="entry name" value="7tm_1"/>
    <property type="match status" value="1"/>
</dbReference>
<evidence type="ECO:0000256" key="7">
    <source>
        <dbReference type="SAM" id="MobiDB-lite"/>
    </source>
</evidence>
<name>A0AAN9XYB3_9HEMI</name>
<evidence type="ECO:0000256" key="4">
    <source>
        <dbReference type="ARBA" id="ARBA00022989"/>
    </source>
</evidence>
<comment type="caution">
    <text evidence="10">The sequence shown here is derived from an EMBL/GenBank/DDBJ whole genome shotgun (WGS) entry which is preliminary data.</text>
</comment>
<feature type="compositionally biased region" description="Basic residues" evidence="7">
    <location>
        <begin position="269"/>
        <end position="280"/>
    </location>
</feature>
<dbReference type="AlphaFoldDB" id="A0AAN9XYB3"/>
<organism evidence="10 11">
    <name type="scientific">Parthenolecanium corni</name>
    <dbReference type="NCBI Taxonomy" id="536013"/>
    <lineage>
        <taxon>Eukaryota</taxon>
        <taxon>Metazoa</taxon>
        <taxon>Ecdysozoa</taxon>
        <taxon>Arthropoda</taxon>
        <taxon>Hexapoda</taxon>
        <taxon>Insecta</taxon>
        <taxon>Pterygota</taxon>
        <taxon>Neoptera</taxon>
        <taxon>Paraneoptera</taxon>
        <taxon>Hemiptera</taxon>
        <taxon>Sternorrhyncha</taxon>
        <taxon>Coccoidea</taxon>
        <taxon>Coccidae</taxon>
        <taxon>Parthenolecanium</taxon>
    </lineage>
</organism>
<feature type="domain" description="G-protein coupled receptors family 1 profile" evidence="9">
    <location>
        <begin position="74"/>
        <end position="347"/>
    </location>
</feature>
<keyword evidence="4 8" id="KW-1133">Transmembrane helix</keyword>
<dbReference type="SUPFAM" id="SSF81321">
    <property type="entry name" value="Family A G protein-coupled receptor-like"/>
    <property type="match status" value="1"/>
</dbReference>
<dbReference type="InterPro" id="IPR000276">
    <property type="entry name" value="GPCR_Rhodpsn"/>
</dbReference>
<dbReference type="InterPro" id="IPR052954">
    <property type="entry name" value="GPCR-Ligand_Int"/>
</dbReference>
<dbReference type="PANTHER" id="PTHR46641:SF25">
    <property type="entry name" value="CNMAMIDE RECEPTOR-RELATED"/>
    <property type="match status" value="1"/>
</dbReference>
<gene>
    <name evidence="10" type="ORF">V9T40_014481</name>
</gene>
<keyword evidence="6" id="KW-0297">G-protein coupled receptor</keyword>
<dbReference type="Gene3D" id="1.20.1070.10">
    <property type="entry name" value="Rhodopsin 7-helix transmembrane proteins"/>
    <property type="match status" value="1"/>
</dbReference>
<feature type="transmembrane region" description="Helical" evidence="8">
    <location>
        <begin position="62"/>
        <end position="82"/>
    </location>
</feature>
<dbReference type="GO" id="GO:0016020">
    <property type="term" value="C:membrane"/>
    <property type="evidence" value="ECO:0007669"/>
    <property type="project" value="UniProtKB-SubCell"/>
</dbReference>
<dbReference type="PROSITE" id="PS00237">
    <property type="entry name" value="G_PROTEIN_RECEP_F1_1"/>
    <property type="match status" value="1"/>
</dbReference>
<evidence type="ECO:0000256" key="6">
    <source>
        <dbReference type="RuleBase" id="RU000688"/>
    </source>
</evidence>
<reference evidence="10 11" key="1">
    <citation type="submission" date="2024-03" db="EMBL/GenBank/DDBJ databases">
        <title>Adaptation during the transition from Ophiocordyceps entomopathogen to insect associate is accompanied by gene loss and intensified selection.</title>
        <authorList>
            <person name="Ward C.M."/>
            <person name="Onetto C.A."/>
            <person name="Borneman A.R."/>
        </authorList>
    </citation>
    <scope>NUCLEOTIDE SEQUENCE [LARGE SCALE GENOMIC DNA]</scope>
    <source>
        <strain evidence="10">AWRI1</strain>
        <tissue evidence="10">Single Adult Female</tissue>
    </source>
</reference>
<feature type="transmembrane region" description="Helical" evidence="8">
    <location>
        <begin position="173"/>
        <end position="193"/>
    </location>
</feature>
<dbReference type="Proteomes" id="UP001367676">
    <property type="component" value="Unassembled WGS sequence"/>
</dbReference>